<feature type="transmembrane region" description="Helical" evidence="7">
    <location>
        <begin position="360"/>
        <end position="383"/>
    </location>
</feature>
<dbReference type="Gene3D" id="1.20.1250.20">
    <property type="entry name" value="MFS general substrate transporter like domains"/>
    <property type="match status" value="2"/>
</dbReference>
<dbReference type="AlphaFoldDB" id="A0A834Y418"/>
<feature type="non-terminal residue" evidence="9">
    <location>
        <position position="1"/>
    </location>
</feature>
<keyword evidence="3 7" id="KW-0812">Transmembrane</keyword>
<feature type="transmembrane region" description="Helical" evidence="7">
    <location>
        <begin position="336"/>
        <end position="353"/>
    </location>
</feature>
<dbReference type="FunFam" id="1.20.1250.20:FF:000003">
    <property type="entry name" value="Solute carrier family 17 member 3"/>
    <property type="match status" value="1"/>
</dbReference>
<dbReference type="PANTHER" id="PTHR11662:SF455">
    <property type="entry name" value="GH23975P"/>
    <property type="match status" value="1"/>
</dbReference>
<dbReference type="InterPro" id="IPR036259">
    <property type="entry name" value="MFS_trans_sf"/>
</dbReference>
<dbReference type="PANTHER" id="PTHR11662">
    <property type="entry name" value="SOLUTE CARRIER FAMILY 17"/>
    <property type="match status" value="1"/>
</dbReference>
<proteinExistence type="predicted"/>
<evidence type="ECO:0000259" key="8">
    <source>
        <dbReference type="PROSITE" id="PS50850"/>
    </source>
</evidence>
<comment type="caution">
    <text evidence="9">The sequence shown here is derived from an EMBL/GenBank/DDBJ whole genome shotgun (WGS) entry which is preliminary data.</text>
</comment>
<dbReference type="Proteomes" id="UP000639338">
    <property type="component" value="Unassembled WGS sequence"/>
</dbReference>
<name>A0A834Y418_APHGI</name>
<dbReference type="InterPro" id="IPR011701">
    <property type="entry name" value="MFS"/>
</dbReference>
<feature type="transmembrane region" description="Helical" evidence="7">
    <location>
        <begin position="82"/>
        <end position="98"/>
    </location>
</feature>
<evidence type="ECO:0000256" key="5">
    <source>
        <dbReference type="ARBA" id="ARBA00022989"/>
    </source>
</evidence>
<dbReference type="CDD" id="cd17318">
    <property type="entry name" value="MFS_SLC17"/>
    <property type="match status" value="1"/>
</dbReference>
<evidence type="ECO:0000256" key="4">
    <source>
        <dbReference type="ARBA" id="ARBA00022847"/>
    </source>
</evidence>
<dbReference type="GO" id="GO:0015293">
    <property type="term" value="F:symporter activity"/>
    <property type="evidence" value="ECO:0007669"/>
    <property type="project" value="UniProtKB-KW"/>
</dbReference>
<protein>
    <recommendedName>
        <fullName evidence="8">Major facilitator superfamily (MFS) profile domain-containing protein</fullName>
    </recommendedName>
</protein>
<dbReference type="GO" id="GO:0006820">
    <property type="term" value="P:monoatomic anion transport"/>
    <property type="evidence" value="ECO:0007669"/>
    <property type="project" value="TreeGrafter"/>
</dbReference>
<organism evidence="9 10">
    <name type="scientific">Aphidius gifuensis</name>
    <name type="common">Parasitoid wasp</name>
    <dbReference type="NCBI Taxonomy" id="684658"/>
    <lineage>
        <taxon>Eukaryota</taxon>
        <taxon>Metazoa</taxon>
        <taxon>Ecdysozoa</taxon>
        <taxon>Arthropoda</taxon>
        <taxon>Hexapoda</taxon>
        <taxon>Insecta</taxon>
        <taxon>Pterygota</taxon>
        <taxon>Neoptera</taxon>
        <taxon>Endopterygota</taxon>
        <taxon>Hymenoptera</taxon>
        <taxon>Apocrita</taxon>
        <taxon>Ichneumonoidea</taxon>
        <taxon>Braconidae</taxon>
        <taxon>Aphidiinae</taxon>
        <taxon>Aphidius</taxon>
    </lineage>
</organism>
<evidence type="ECO:0000256" key="1">
    <source>
        <dbReference type="ARBA" id="ARBA00004141"/>
    </source>
</evidence>
<dbReference type="InterPro" id="IPR050382">
    <property type="entry name" value="MFS_Na/Anion_cotransporter"/>
</dbReference>
<dbReference type="Pfam" id="PF07690">
    <property type="entry name" value="MFS_1"/>
    <property type="match status" value="1"/>
</dbReference>
<keyword evidence="2" id="KW-0813">Transport</keyword>
<evidence type="ECO:0000256" key="6">
    <source>
        <dbReference type="ARBA" id="ARBA00023136"/>
    </source>
</evidence>
<feature type="transmembrane region" description="Helical" evidence="7">
    <location>
        <begin position="145"/>
        <end position="165"/>
    </location>
</feature>
<feature type="non-terminal residue" evidence="9">
    <location>
        <position position="386"/>
    </location>
</feature>
<evidence type="ECO:0000256" key="2">
    <source>
        <dbReference type="ARBA" id="ARBA00022448"/>
    </source>
</evidence>
<dbReference type="InterPro" id="IPR020846">
    <property type="entry name" value="MFS_dom"/>
</dbReference>
<gene>
    <name evidence="9" type="ORF">HCN44_008844</name>
</gene>
<keyword evidence="6 7" id="KW-0472">Membrane</keyword>
<keyword evidence="5 7" id="KW-1133">Transmembrane helix</keyword>
<comment type="subcellular location">
    <subcellularLocation>
        <location evidence="1">Membrane</location>
        <topology evidence="1">Multi-pass membrane protein</topology>
    </subcellularLocation>
</comment>
<dbReference type="OrthoDB" id="2985014at2759"/>
<feature type="transmembrane region" description="Helical" evidence="7">
    <location>
        <begin position="172"/>
        <end position="191"/>
    </location>
</feature>
<evidence type="ECO:0000256" key="3">
    <source>
        <dbReference type="ARBA" id="ARBA00022692"/>
    </source>
</evidence>
<reference evidence="9 10" key="1">
    <citation type="submission" date="2020-08" db="EMBL/GenBank/DDBJ databases">
        <title>Aphidius gifuensis genome sequencing and assembly.</title>
        <authorList>
            <person name="Du Z."/>
        </authorList>
    </citation>
    <scope>NUCLEOTIDE SEQUENCE [LARGE SCALE GENOMIC DNA]</scope>
    <source>
        <strain evidence="9">YNYX2018</strain>
        <tissue evidence="9">Adults</tissue>
    </source>
</reference>
<dbReference type="FunFam" id="1.20.1250.20:FF:000423">
    <property type="entry name" value="Putative inorganic phosphate cotransporter-like Protein"/>
    <property type="match status" value="1"/>
</dbReference>
<dbReference type="PROSITE" id="PS50850">
    <property type="entry name" value="MFS"/>
    <property type="match status" value="1"/>
</dbReference>
<feature type="domain" description="Major facilitator superfamily (MFS) profile" evidence="8">
    <location>
        <begin position="1"/>
        <end position="386"/>
    </location>
</feature>
<dbReference type="GO" id="GO:0016020">
    <property type="term" value="C:membrane"/>
    <property type="evidence" value="ECO:0007669"/>
    <property type="project" value="UniProtKB-SubCell"/>
</dbReference>
<evidence type="ECO:0000256" key="7">
    <source>
        <dbReference type="SAM" id="Phobius"/>
    </source>
</evidence>
<dbReference type="EMBL" id="JACMRX010000001">
    <property type="protein sequence ID" value="KAF7997671.1"/>
    <property type="molecule type" value="Genomic_DNA"/>
</dbReference>
<keyword evidence="10" id="KW-1185">Reference proteome</keyword>
<evidence type="ECO:0000313" key="9">
    <source>
        <dbReference type="EMBL" id="KAF7997671.1"/>
    </source>
</evidence>
<evidence type="ECO:0000313" key="10">
    <source>
        <dbReference type="Proteomes" id="UP000639338"/>
    </source>
</evidence>
<sequence length="386" mass="42924">HTTHSFLPLDFFFLRCQMIALNNSRNQFGLFILYLSCFLKTKAEFGWDSTLQGFILSSFYYGYTPTQCLGGLLSARIGGKKVIGVGIGVSALLTLAIPTSARISVFLLIFLRIVIGLFEGVTYPSVNSIWANWAPPLERSKLGTLSFSGASSGTVVALPLSSLIAESLGWPAVFYIYGFFGLIWYAMWLYFISDKPDDDPWISPLELNFIKQSLNTDTRKTEGPISHPWKKILKSVPFWAIVAAHFSENWGHQTMMTQLPTFMQQVLHFGIVETGFLSALPYLGMTIIIIFSGHLADILRSKNYLTTTQVRKIFTCGAFIGQSIFIISSGYLNSSFQVIFCITSFSINFLDIAPRHASVLFGISTTISMFTGIISPCITGFIVKDK</sequence>
<accession>A0A834Y418</accession>
<keyword evidence="4" id="KW-0769">Symport</keyword>
<feature type="transmembrane region" description="Helical" evidence="7">
    <location>
        <begin position="105"/>
        <end position="125"/>
    </location>
</feature>
<feature type="transmembrane region" description="Helical" evidence="7">
    <location>
        <begin position="266"/>
        <end position="292"/>
    </location>
</feature>
<dbReference type="SUPFAM" id="SSF103473">
    <property type="entry name" value="MFS general substrate transporter"/>
    <property type="match status" value="1"/>
</dbReference>